<sequence length="206" mass="22905">MPDILHRVGALGRVRKVPSSARRAGLAAFGACSRRAGRTPAYWLYAGVRPVRRECVPGVARQAGLCGHALAPLDDVYRAIATPEGIAGWWTTDTTGKSEVGGQLAFRFGDVGGFDMEILELDPVGRVRWRVTDGPAEWIGTEIDWSLSRRDGYTIVLFKHEGWREPVEFMHHCSTKWATFLMSLKDFAETGRGRPAPDDVRISDWH</sequence>
<dbReference type="Gene3D" id="3.30.530.20">
    <property type="match status" value="1"/>
</dbReference>
<protein>
    <submittedName>
        <fullName evidence="3">SRPBCC domain-containing protein</fullName>
    </submittedName>
</protein>
<proteinExistence type="inferred from homology"/>
<evidence type="ECO:0000313" key="3">
    <source>
        <dbReference type="EMBL" id="QEV23359.1"/>
    </source>
</evidence>
<dbReference type="AlphaFoldDB" id="A0A5J6HSQ4"/>
<dbReference type="CDD" id="cd07814">
    <property type="entry name" value="SRPBCC_CalC_Aha1-like"/>
    <property type="match status" value="1"/>
</dbReference>
<name>A0A5J6HSQ4_STRC4</name>
<dbReference type="KEGG" id="scoe:CP976_03765"/>
<evidence type="ECO:0000256" key="1">
    <source>
        <dbReference type="ARBA" id="ARBA00006817"/>
    </source>
</evidence>
<dbReference type="EMBL" id="CP023694">
    <property type="protein sequence ID" value="QEV23359.1"/>
    <property type="molecule type" value="Genomic_DNA"/>
</dbReference>
<evidence type="ECO:0000259" key="2">
    <source>
        <dbReference type="Pfam" id="PF08327"/>
    </source>
</evidence>
<dbReference type="Pfam" id="PF08327">
    <property type="entry name" value="AHSA1"/>
    <property type="match status" value="1"/>
</dbReference>
<dbReference type="Proteomes" id="UP000326598">
    <property type="component" value="Chromosome"/>
</dbReference>
<dbReference type="SUPFAM" id="SSF55961">
    <property type="entry name" value="Bet v1-like"/>
    <property type="match status" value="1"/>
</dbReference>
<dbReference type="InterPro" id="IPR023393">
    <property type="entry name" value="START-like_dom_sf"/>
</dbReference>
<evidence type="ECO:0000313" key="4">
    <source>
        <dbReference type="Proteomes" id="UP000326598"/>
    </source>
</evidence>
<feature type="domain" description="Activator of Hsp90 ATPase homologue 1/2-like C-terminal" evidence="2">
    <location>
        <begin position="71"/>
        <end position="187"/>
    </location>
</feature>
<accession>A0A5J6HSQ4</accession>
<organism evidence="3 4">
    <name type="scientific">Streptomyces coeruleorubidus</name>
    <dbReference type="NCBI Taxonomy" id="116188"/>
    <lineage>
        <taxon>Bacteria</taxon>
        <taxon>Bacillati</taxon>
        <taxon>Actinomycetota</taxon>
        <taxon>Actinomycetes</taxon>
        <taxon>Kitasatosporales</taxon>
        <taxon>Streptomycetaceae</taxon>
        <taxon>Streptomyces</taxon>
    </lineage>
</organism>
<dbReference type="InterPro" id="IPR013538">
    <property type="entry name" value="ASHA1/2-like_C"/>
</dbReference>
<reference evidence="3 4" key="1">
    <citation type="submission" date="2017-09" db="EMBL/GenBank/DDBJ databases">
        <authorList>
            <person name="Lee N."/>
            <person name="Cho B.-K."/>
        </authorList>
    </citation>
    <scope>NUCLEOTIDE SEQUENCE [LARGE SCALE GENOMIC DNA]</scope>
    <source>
        <strain evidence="3 4">ATCC 13740</strain>
    </source>
</reference>
<gene>
    <name evidence="3" type="ORF">CP976_03765</name>
</gene>
<comment type="similarity">
    <text evidence="1">Belongs to the AHA1 family.</text>
</comment>